<dbReference type="SFLD" id="SFLDG01061">
    <property type="entry name" value="methylthiotransferase"/>
    <property type="match status" value="1"/>
</dbReference>
<evidence type="ECO:0000313" key="11">
    <source>
        <dbReference type="Proteomes" id="UP000242592"/>
    </source>
</evidence>
<dbReference type="GO" id="GO:0051539">
    <property type="term" value="F:4 iron, 4 sulfur cluster binding"/>
    <property type="evidence" value="ECO:0007669"/>
    <property type="project" value="UniProtKB-KW"/>
</dbReference>
<dbReference type="NCBIfam" id="TIGR01579">
    <property type="entry name" value="MiaB-like-C"/>
    <property type="match status" value="1"/>
</dbReference>
<evidence type="ECO:0000259" key="8">
    <source>
        <dbReference type="PROSITE" id="PS51449"/>
    </source>
</evidence>
<dbReference type="Proteomes" id="UP000242592">
    <property type="component" value="Unassembled WGS sequence"/>
</dbReference>
<protein>
    <submittedName>
        <fullName evidence="10">Threonylcarbamoyladenosine tRNA methylthiotransferase MtaB</fullName>
    </submittedName>
</protein>
<dbReference type="InterPro" id="IPR038135">
    <property type="entry name" value="Methylthiotransferase_N_sf"/>
</dbReference>
<feature type="domain" description="Radical SAM core" evidence="9">
    <location>
        <begin position="133"/>
        <end position="363"/>
    </location>
</feature>
<dbReference type="RefSeq" id="WP_073073156.1">
    <property type="nucleotide sequence ID" value="NZ_FQXN01000004.1"/>
</dbReference>
<dbReference type="InterPro" id="IPR058240">
    <property type="entry name" value="rSAM_sf"/>
</dbReference>
<dbReference type="SMART" id="SM00729">
    <property type="entry name" value="Elp3"/>
    <property type="match status" value="1"/>
</dbReference>
<keyword evidence="3 10" id="KW-0808">Transferase</keyword>
<evidence type="ECO:0000313" key="10">
    <source>
        <dbReference type="EMBL" id="SHH45949.1"/>
    </source>
</evidence>
<dbReference type="SFLD" id="SFLDG01082">
    <property type="entry name" value="B12-binding_domain_containing"/>
    <property type="match status" value="1"/>
</dbReference>
<evidence type="ECO:0000256" key="4">
    <source>
        <dbReference type="ARBA" id="ARBA00022691"/>
    </source>
</evidence>
<dbReference type="InterPro" id="IPR023404">
    <property type="entry name" value="rSAM_horseshoe"/>
</dbReference>
<dbReference type="InterPro" id="IPR013848">
    <property type="entry name" value="Methylthiotransferase_N"/>
</dbReference>
<dbReference type="PANTHER" id="PTHR11918:SF45">
    <property type="entry name" value="THREONYLCARBAMOYLADENOSINE TRNA METHYLTHIOTRANSFERASE"/>
    <property type="match status" value="1"/>
</dbReference>
<dbReference type="STRING" id="1123380.SAMN02745199_1179"/>
<dbReference type="PANTHER" id="PTHR11918">
    <property type="entry name" value="RADICAL SAM PROTEINS"/>
    <property type="match status" value="1"/>
</dbReference>
<dbReference type="SUPFAM" id="SSF102114">
    <property type="entry name" value="Radical SAM enzymes"/>
    <property type="match status" value="1"/>
</dbReference>
<keyword evidence="7" id="KW-0411">Iron-sulfur</keyword>
<dbReference type="AlphaFoldDB" id="A0A1M5T5C6"/>
<comment type="cofactor">
    <cofactor evidence="1">
        <name>[4Fe-4S] cluster</name>
        <dbReference type="ChEBI" id="CHEBI:49883"/>
    </cofactor>
</comment>
<dbReference type="GO" id="GO:0035598">
    <property type="term" value="F:tRNA (N(6)-L-threonylcarbamoyladenosine(37)-C(2))-methylthiotransferase activity"/>
    <property type="evidence" value="ECO:0007669"/>
    <property type="project" value="TreeGrafter"/>
</dbReference>
<dbReference type="PROSITE" id="PS01278">
    <property type="entry name" value="MTTASE_RADICAL"/>
    <property type="match status" value="1"/>
</dbReference>
<dbReference type="Pfam" id="PF04055">
    <property type="entry name" value="Radical_SAM"/>
    <property type="match status" value="1"/>
</dbReference>
<dbReference type="InterPro" id="IPR006638">
    <property type="entry name" value="Elp3/MiaA/NifB-like_rSAM"/>
</dbReference>
<dbReference type="InterPro" id="IPR020612">
    <property type="entry name" value="Methylthiotransferase_CS"/>
</dbReference>
<keyword evidence="11" id="KW-1185">Reference proteome</keyword>
<feature type="domain" description="MTTase N-terminal" evidence="8">
    <location>
        <begin position="1"/>
        <end position="112"/>
    </location>
</feature>
<dbReference type="CDD" id="cd01335">
    <property type="entry name" value="Radical_SAM"/>
    <property type="match status" value="1"/>
</dbReference>
<name>A0A1M5T5C6_9BACT</name>
<dbReference type="FunFam" id="3.80.30.20:FF:000001">
    <property type="entry name" value="tRNA-2-methylthio-N(6)-dimethylallyladenosine synthase 2"/>
    <property type="match status" value="1"/>
</dbReference>
<dbReference type="Gene3D" id="3.80.30.20">
    <property type="entry name" value="tm_1862 like domain"/>
    <property type="match status" value="1"/>
</dbReference>
<sequence length="432" mass="49685">MRISLITYGCKLNQYETELMAEKLENFGFIVVNGEVESDIFILNTCAVTAEATRKIRQEIRRLRKKYPESKIIAAGCYSQIGLEDLKKEGVDLIVGNKEKKDIHKIINKTGIFLDKKYWKNDEIDGEIITSSLAERTRAYVKVEDGCDNVCTYCAIRLARGMKIRSKPIDIVVNEVSLLVKKNYHEIVITGLNLGKYGFEKGYNLIKLLRNLVKIKGDFRIRLSSINPEDIDEELIEFIANEDKICNHLHIPLQSGSDEILKRMRRNYTQKEYLKVIEILRRYDPNFSVTTDIIVGFPGETEKDFENTLMVVKEALFSKVHGFRYSDREGTLASRFNKKIPGNIKRERISILEKESKKTANIYRRGLLNKKVTVLVENVKREIYSGYDEYYVVHEMAYGELGEFNEVVIEAVTDEGVISTNATRKVSGGFVR</sequence>
<evidence type="ECO:0000256" key="1">
    <source>
        <dbReference type="ARBA" id="ARBA00001966"/>
    </source>
</evidence>
<evidence type="ECO:0000256" key="6">
    <source>
        <dbReference type="ARBA" id="ARBA00023004"/>
    </source>
</evidence>
<dbReference type="Pfam" id="PF00919">
    <property type="entry name" value="UPF0004"/>
    <property type="match status" value="1"/>
</dbReference>
<proteinExistence type="predicted"/>
<dbReference type="Gene3D" id="3.40.50.12160">
    <property type="entry name" value="Methylthiotransferase, N-terminal domain"/>
    <property type="match status" value="1"/>
</dbReference>
<dbReference type="EMBL" id="FQXN01000004">
    <property type="protein sequence ID" value="SHH45949.1"/>
    <property type="molecule type" value="Genomic_DNA"/>
</dbReference>
<keyword evidence="4" id="KW-0949">S-adenosyl-L-methionine</keyword>
<dbReference type="InterPro" id="IPR006467">
    <property type="entry name" value="MiaB-like_bact"/>
</dbReference>
<keyword evidence="5" id="KW-0479">Metal-binding</keyword>
<reference evidence="11" key="1">
    <citation type="submission" date="2016-11" db="EMBL/GenBank/DDBJ databases">
        <authorList>
            <person name="Varghese N."/>
            <person name="Submissions S."/>
        </authorList>
    </citation>
    <scope>NUCLEOTIDE SEQUENCE [LARGE SCALE GENOMIC DNA]</scope>
    <source>
        <strain evidence="11">DSM 15807</strain>
    </source>
</reference>
<evidence type="ECO:0000256" key="7">
    <source>
        <dbReference type="ARBA" id="ARBA00023014"/>
    </source>
</evidence>
<organism evidence="10 11">
    <name type="scientific">Thermosipho atlanticus DSM 15807</name>
    <dbReference type="NCBI Taxonomy" id="1123380"/>
    <lineage>
        <taxon>Bacteria</taxon>
        <taxon>Thermotogati</taxon>
        <taxon>Thermotogota</taxon>
        <taxon>Thermotogae</taxon>
        <taxon>Thermotogales</taxon>
        <taxon>Fervidobacteriaceae</taxon>
        <taxon>Thermosipho</taxon>
    </lineage>
</organism>
<evidence type="ECO:0000256" key="2">
    <source>
        <dbReference type="ARBA" id="ARBA00022485"/>
    </source>
</evidence>
<keyword evidence="2" id="KW-0004">4Fe-4S</keyword>
<dbReference type="InterPro" id="IPR007197">
    <property type="entry name" value="rSAM"/>
</dbReference>
<keyword evidence="6" id="KW-0408">Iron</keyword>
<dbReference type="GO" id="GO:0046872">
    <property type="term" value="F:metal ion binding"/>
    <property type="evidence" value="ECO:0007669"/>
    <property type="project" value="UniProtKB-KW"/>
</dbReference>
<dbReference type="OrthoDB" id="9805215at2"/>
<dbReference type="SFLD" id="SFLDS00029">
    <property type="entry name" value="Radical_SAM"/>
    <property type="match status" value="1"/>
</dbReference>
<evidence type="ECO:0000256" key="3">
    <source>
        <dbReference type="ARBA" id="ARBA00022679"/>
    </source>
</evidence>
<evidence type="ECO:0000256" key="5">
    <source>
        <dbReference type="ARBA" id="ARBA00022723"/>
    </source>
</evidence>
<accession>A0A1M5T5C6</accession>
<dbReference type="NCBIfam" id="TIGR00089">
    <property type="entry name" value="MiaB/RimO family radical SAM methylthiotransferase"/>
    <property type="match status" value="1"/>
</dbReference>
<dbReference type="PROSITE" id="PS51918">
    <property type="entry name" value="RADICAL_SAM"/>
    <property type="match status" value="1"/>
</dbReference>
<gene>
    <name evidence="10" type="ORF">SAMN02745199_1179</name>
</gene>
<evidence type="ECO:0000259" key="9">
    <source>
        <dbReference type="PROSITE" id="PS51918"/>
    </source>
</evidence>
<dbReference type="PROSITE" id="PS51449">
    <property type="entry name" value="MTTASE_N"/>
    <property type="match status" value="1"/>
</dbReference>
<dbReference type="InterPro" id="IPR005839">
    <property type="entry name" value="Methylthiotransferase"/>
</dbReference>